<feature type="region of interest" description="Disordered" evidence="1">
    <location>
        <begin position="203"/>
        <end position="226"/>
    </location>
</feature>
<dbReference type="EMBL" id="KZ679006">
    <property type="protein sequence ID" value="PSS27425.1"/>
    <property type="molecule type" value="Genomic_DNA"/>
</dbReference>
<feature type="region of interest" description="Disordered" evidence="1">
    <location>
        <begin position="499"/>
        <end position="519"/>
    </location>
</feature>
<organism evidence="2 3">
    <name type="scientific">Amorphotheca resinae ATCC 22711</name>
    <dbReference type="NCBI Taxonomy" id="857342"/>
    <lineage>
        <taxon>Eukaryota</taxon>
        <taxon>Fungi</taxon>
        <taxon>Dikarya</taxon>
        <taxon>Ascomycota</taxon>
        <taxon>Pezizomycotina</taxon>
        <taxon>Leotiomycetes</taxon>
        <taxon>Helotiales</taxon>
        <taxon>Amorphothecaceae</taxon>
        <taxon>Amorphotheca</taxon>
    </lineage>
</organism>
<feature type="region of interest" description="Disordered" evidence="1">
    <location>
        <begin position="717"/>
        <end position="759"/>
    </location>
</feature>
<feature type="region of interest" description="Disordered" evidence="1">
    <location>
        <begin position="352"/>
        <end position="389"/>
    </location>
</feature>
<accession>A0A2T3BDF4</accession>
<feature type="compositionally biased region" description="Low complexity" evidence="1">
    <location>
        <begin position="368"/>
        <end position="389"/>
    </location>
</feature>
<sequence length="886" mass="98308">MDVTSLLNSSTTAAGQQKLVENSGAVSRSRTPWDAGGYSLPINTIATASRSINTQATPSQMAHSAPREIHHDDSHLDIQNLNPTSPKHKSSDSRSSLSSSTSSSLQSVAHSRFSSISTIGSCHLLPSTWSVDGPSLKSRNTTQPLDSTSLDNSSDARPSPSLSPTETLDPFASVAKYHLSNRQTKFVNQSSVPWIATFVNDNGSSTLSREDRSKEQPGSPTDPDPLDTFASVAEHHLSNYQTKYVNQSSVPRIISSVNNNGSSNLLREYRFQERPGSPSDAVLIRRSPVLRVNTGEADLSGGDYHQPNLKYLSALSENYHGSTLPKSHKRCASAPDITVTATDFLMRESTNLRPRAEPTPPSSRHPDSASPTTTPSTLPSPDTPPSAAADGDANAVVCMYIPNCDTGSQPRKAISHIFGRNKMCTRLIPPHVWVHYCRKHYQRSRYRNQKEYAKLQCDLVQQQIRRVHEWSLNNMKNPSAGVVQDWGLAVRKRERQRLDDLEGANRKRNANTLDRNSDDGDENFDDLACTLGKPPVPATAVPDWLLDLCGKGYSTQEILEIFNRLHTEILNNLLRCFPDIEILPNITVGSEEPKSPKGYAKRLTGTNSGHRRSQSLGMAMDSDLHSPDRGLSQPTGWATDDLVGFSPVQKKRRPNERVTEGSLGKPMPRLPNPRMVEQPADVGRRIQQLAHCPVFTGITENEADEDNYEEVQPRAYHTPLPVSRQQSDSYTMATQAERDQGRHSSRRQMHNRSQSDMGSFGQGQMMFSTPSSSYFVDHQARSSNPYQQARVSAGNPTFLPSQHHRELSVMQHPTSPVQIQQSPGPGHARHQSTPMIQQTHSVPTTSCTQPLELHPNYRFTQNHTYTSRPHQVSETRETRDLYSARR</sequence>
<feature type="region of interest" description="Disordered" evidence="1">
    <location>
        <begin position="130"/>
        <end position="167"/>
    </location>
</feature>
<evidence type="ECO:0000313" key="2">
    <source>
        <dbReference type="EMBL" id="PSS27425.1"/>
    </source>
</evidence>
<dbReference type="Proteomes" id="UP000241818">
    <property type="component" value="Unassembled WGS sequence"/>
</dbReference>
<gene>
    <name evidence="2" type="ORF">M430DRAFT_154047</name>
</gene>
<feature type="region of interest" description="Disordered" evidence="1">
    <location>
        <begin position="1"/>
        <end position="33"/>
    </location>
</feature>
<feature type="region of interest" description="Disordered" evidence="1">
    <location>
        <begin position="591"/>
        <end position="673"/>
    </location>
</feature>
<dbReference type="RefSeq" id="XP_024724950.1">
    <property type="nucleotide sequence ID" value="XM_024863237.1"/>
</dbReference>
<dbReference type="AlphaFoldDB" id="A0A2T3BDF4"/>
<feature type="compositionally biased region" description="Polar residues" evidence="1">
    <location>
        <begin position="137"/>
        <end position="166"/>
    </location>
</feature>
<protein>
    <recommendedName>
        <fullName evidence="4">Orp1 like protein</fullName>
    </recommendedName>
</protein>
<keyword evidence="3" id="KW-1185">Reference proteome</keyword>
<feature type="compositionally biased region" description="Polar residues" evidence="1">
    <location>
        <begin position="1"/>
        <end position="15"/>
    </location>
</feature>
<feature type="region of interest" description="Disordered" evidence="1">
    <location>
        <begin position="863"/>
        <end position="886"/>
    </location>
</feature>
<evidence type="ECO:0000256" key="1">
    <source>
        <dbReference type="SAM" id="MobiDB-lite"/>
    </source>
</evidence>
<feature type="region of interest" description="Disordered" evidence="1">
    <location>
        <begin position="76"/>
        <end position="104"/>
    </location>
</feature>
<dbReference type="GeneID" id="36571318"/>
<dbReference type="OrthoDB" id="4161595at2759"/>
<proteinExistence type="predicted"/>
<dbReference type="STRING" id="857342.A0A2T3BDF4"/>
<evidence type="ECO:0000313" key="3">
    <source>
        <dbReference type="Proteomes" id="UP000241818"/>
    </source>
</evidence>
<evidence type="ECO:0008006" key="4">
    <source>
        <dbReference type="Google" id="ProtNLM"/>
    </source>
</evidence>
<feature type="compositionally biased region" description="Basic and acidic residues" evidence="1">
    <location>
        <begin position="871"/>
        <end position="886"/>
    </location>
</feature>
<feature type="compositionally biased region" description="Low complexity" evidence="1">
    <location>
        <begin position="93"/>
        <end position="104"/>
    </location>
</feature>
<name>A0A2T3BDF4_AMORE</name>
<feature type="compositionally biased region" description="Polar residues" evidence="1">
    <location>
        <begin position="723"/>
        <end position="734"/>
    </location>
</feature>
<reference evidence="2 3" key="1">
    <citation type="journal article" date="2018" name="New Phytol.">
        <title>Comparative genomics and transcriptomics depict ericoid mycorrhizal fungi as versatile saprotrophs and plant mutualists.</title>
        <authorList>
            <person name="Martino E."/>
            <person name="Morin E."/>
            <person name="Grelet G.A."/>
            <person name="Kuo A."/>
            <person name="Kohler A."/>
            <person name="Daghino S."/>
            <person name="Barry K.W."/>
            <person name="Cichocki N."/>
            <person name="Clum A."/>
            <person name="Dockter R.B."/>
            <person name="Hainaut M."/>
            <person name="Kuo R.C."/>
            <person name="LaButti K."/>
            <person name="Lindahl B.D."/>
            <person name="Lindquist E.A."/>
            <person name="Lipzen A."/>
            <person name="Khouja H.R."/>
            <person name="Magnuson J."/>
            <person name="Murat C."/>
            <person name="Ohm R.A."/>
            <person name="Singer S.W."/>
            <person name="Spatafora J.W."/>
            <person name="Wang M."/>
            <person name="Veneault-Fourrey C."/>
            <person name="Henrissat B."/>
            <person name="Grigoriev I.V."/>
            <person name="Martin F.M."/>
            <person name="Perotto S."/>
        </authorList>
    </citation>
    <scope>NUCLEOTIDE SEQUENCE [LARGE SCALE GENOMIC DNA]</scope>
    <source>
        <strain evidence="2 3">ATCC 22711</strain>
    </source>
</reference>
<dbReference type="InParanoid" id="A0A2T3BDF4"/>